<evidence type="ECO:0000313" key="3">
    <source>
        <dbReference type="EMBL" id="MEM5449839.1"/>
    </source>
</evidence>
<dbReference type="Proteomes" id="UP001390669">
    <property type="component" value="Unassembled WGS sequence"/>
</dbReference>
<accession>A0ABU9SER8</accession>
<feature type="chain" id="PRO_5045374030" description="Lipoprotein" evidence="2">
    <location>
        <begin position="18"/>
        <end position="171"/>
    </location>
</feature>
<feature type="compositionally biased region" description="Low complexity" evidence="1">
    <location>
        <begin position="137"/>
        <end position="148"/>
    </location>
</feature>
<organism evidence="3 4">
    <name type="scientific">Paraburkholderia guartelaensis</name>
    <dbReference type="NCBI Taxonomy" id="2546446"/>
    <lineage>
        <taxon>Bacteria</taxon>
        <taxon>Pseudomonadati</taxon>
        <taxon>Pseudomonadota</taxon>
        <taxon>Betaproteobacteria</taxon>
        <taxon>Burkholderiales</taxon>
        <taxon>Burkholderiaceae</taxon>
        <taxon>Paraburkholderia</taxon>
    </lineage>
</organism>
<dbReference type="RefSeq" id="WP_406952818.1">
    <property type="nucleotide sequence ID" value="NZ_JAYMRW010000008.1"/>
</dbReference>
<evidence type="ECO:0000313" key="4">
    <source>
        <dbReference type="Proteomes" id="UP001390669"/>
    </source>
</evidence>
<name>A0ABU9SER8_9BURK</name>
<feature type="signal peptide" evidence="2">
    <location>
        <begin position="1"/>
        <end position="17"/>
    </location>
</feature>
<comment type="caution">
    <text evidence="3">The sequence shown here is derived from an EMBL/GenBank/DDBJ whole genome shotgun (WGS) entry which is preliminary data.</text>
</comment>
<dbReference type="PROSITE" id="PS51257">
    <property type="entry name" value="PROKAR_LIPOPROTEIN"/>
    <property type="match status" value="1"/>
</dbReference>
<dbReference type="EMBL" id="JAYMRW010000008">
    <property type="protein sequence ID" value="MEM5449839.1"/>
    <property type="molecule type" value="Genomic_DNA"/>
</dbReference>
<evidence type="ECO:0000256" key="2">
    <source>
        <dbReference type="SAM" id="SignalP"/>
    </source>
</evidence>
<keyword evidence="2" id="KW-0732">Signal</keyword>
<gene>
    <name evidence="3" type="ORF">VSR33_20390</name>
</gene>
<sequence length="171" mass="17163">MKLLGILGCAAALTGCASIVNGTNQVVSIQTVKGSDEIAGAACKLENDKGTWFVKTPGTVTIHRAYGELSVKCEKDGVDPGIATVKSSTKGMAFGNILFGGLIGAGVDMSTGAAYDYPALITVSMGLTTIIEPPAKADSAQQQPAATSAPPPGPTIAAAKNLQAAPNASKE</sequence>
<proteinExistence type="predicted"/>
<keyword evidence="4" id="KW-1185">Reference proteome</keyword>
<evidence type="ECO:0008006" key="5">
    <source>
        <dbReference type="Google" id="ProtNLM"/>
    </source>
</evidence>
<protein>
    <recommendedName>
        <fullName evidence="5">Lipoprotein</fullName>
    </recommendedName>
</protein>
<evidence type="ECO:0000256" key="1">
    <source>
        <dbReference type="SAM" id="MobiDB-lite"/>
    </source>
</evidence>
<feature type="region of interest" description="Disordered" evidence="1">
    <location>
        <begin position="134"/>
        <end position="157"/>
    </location>
</feature>
<reference evidence="3 4" key="1">
    <citation type="submission" date="2024-01" db="EMBL/GenBank/DDBJ databases">
        <title>The diversity of rhizobia nodulating Mimosa spp. in eleven states of Brazil covering several biomes is determined by host plant, location, and edaphic factors.</title>
        <authorList>
            <person name="Rouws L."/>
            <person name="Barauna A."/>
            <person name="Beukes C."/>
            <person name="De Faria S.M."/>
            <person name="Gross E."/>
            <person name="Dos Reis Junior F.B."/>
            <person name="Simon M."/>
            <person name="Maluk M."/>
            <person name="Odee D.W."/>
            <person name="Kenicer G."/>
            <person name="Young J.P.W."/>
            <person name="Reis V.M."/>
            <person name="Zilli J."/>
            <person name="James E.K."/>
        </authorList>
    </citation>
    <scope>NUCLEOTIDE SEQUENCE [LARGE SCALE GENOMIC DNA]</scope>
    <source>
        <strain evidence="3 4">JPY164</strain>
    </source>
</reference>